<sequence>MAKKDLKELPVEDKLKNLFALQQTLSTIDEKRALRGELPLEVRDLEDDLEGLHTRIEKIEQDIKDFQHSITQKKGEIIEAEASLKRYNQQLETVANNREYDSLTKQIEFQTLEIELCNKKIKEAQIKVEEKQADLITTHEQLDNKQHALNDKRNELDDIMQETREEETELKSKASELETKIEPGLLRSFKRIRKGARNGLGIVYVQRDACGGCFNKIPPQRQLDIKMHKKIIVCEYCGRILIDPELAGVKVDLPEDKVKKRRGPRKKTEENEDI</sequence>
<organism evidence="4 5">
    <name type="scientific">Prevotella amnii DNF00058</name>
    <dbReference type="NCBI Taxonomy" id="1401066"/>
    <lineage>
        <taxon>Bacteria</taxon>
        <taxon>Pseudomonadati</taxon>
        <taxon>Bacteroidota</taxon>
        <taxon>Bacteroidia</taxon>
        <taxon>Bacteroidales</taxon>
        <taxon>Prevotellaceae</taxon>
        <taxon>Prevotella</taxon>
    </lineage>
</organism>
<evidence type="ECO:0000313" key="4">
    <source>
        <dbReference type="EMBL" id="KGF50770.1"/>
    </source>
</evidence>
<dbReference type="AlphaFoldDB" id="A0A096AVI3"/>
<dbReference type="PANTHER" id="PTHR39082:SF1">
    <property type="entry name" value="SCAVENGER RECEPTOR CLASS A MEMBER 3"/>
    <property type="match status" value="1"/>
</dbReference>
<reference evidence="4 5" key="1">
    <citation type="submission" date="2014-07" db="EMBL/GenBank/DDBJ databases">
        <authorList>
            <person name="McCorrison J."/>
            <person name="Sanka R."/>
            <person name="Torralba M."/>
            <person name="Gillis M."/>
            <person name="Haft D.H."/>
            <person name="Methe B."/>
            <person name="Sutton G."/>
            <person name="Nelson K.E."/>
        </authorList>
    </citation>
    <scope>NUCLEOTIDE SEQUENCE [LARGE SCALE GENOMIC DNA]</scope>
    <source>
        <strain evidence="4 5">DNF00058</strain>
    </source>
</reference>
<feature type="region of interest" description="Disordered" evidence="2">
    <location>
        <begin position="253"/>
        <end position="274"/>
    </location>
</feature>
<dbReference type="EMBL" id="JRNU01000070">
    <property type="protein sequence ID" value="KGF50770.1"/>
    <property type="molecule type" value="Genomic_DNA"/>
</dbReference>
<name>A0A096AVI3_9BACT</name>
<evidence type="ECO:0000313" key="5">
    <source>
        <dbReference type="Proteomes" id="UP000029614"/>
    </source>
</evidence>
<feature type="domain" description="C4-type zinc ribbon" evidence="3">
    <location>
        <begin position="209"/>
        <end position="241"/>
    </location>
</feature>
<gene>
    <name evidence="4" type="ORF">HMPREF9302_09630</name>
</gene>
<evidence type="ECO:0000256" key="1">
    <source>
        <dbReference type="SAM" id="Coils"/>
    </source>
</evidence>
<dbReference type="Gene3D" id="1.10.287.1490">
    <property type="match status" value="1"/>
</dbReference>
<dbReference type="InterPro" id="IPR052376">
    <property type="entry name" value="Oxidative_Scav/Glycosyltrans"/>
</dbReference>
<protein>
    <recommendedName>
        <fullName evidence="3">C4-type zinc ribbon domain-containing protein</fullName>
    </recommendedName>
</protein>
<proteinExistence type="predicted"/>
<comment type="caution">
    <text evidence="4">The sequence shown here is derived from an EMBL/GenBank/DDBJ whole genome shotgun (WGS) entry which is preliminary data.</text>
</comment>
<keyword evidence="1" id="KW-0175">Coiled coil</keyword>
<evidence type="ECO:0000256" key="2">
    <source>
        <dbReference type="SAM" id="MobiDB-lite"/>
    </source>
</evidence>
<feature type="coiled-coil region" evidence="1">
    <location>
        <begin position="42"/>
        <end position="180"/>
    </location>
</feature>
<dbReference type="InterPro" id="IPR003743">
    <property type="entry name" value="Zf-RING_7"/>
</dbReference>
<accession>A0A096AVI3</accession>
<dbReference type="Proteomes" id="UP000029614">
    <property type="component" value="Unassembled WGS sequence"/>
</dbReference>
<dbReference type="OrthoDB" id="9795058at2"/>
<dbReference type="RefSeq" id="WP_008446935.1">
    <property type="nucleotide sequence ID" value="NZ_JRNU01000070.1"/>
</dbReference>
<keyword evidence="5" id="KW-1185">Reference proteome</keyword>
<dbReference type="Pfam" id="PF02591">
    <property type="entry name" value="Zn_ribbon_9"/>
    <property type="match status" value="1"/>
</dbReference>
<evidence type="ECO:0000259" key="3">
    <source>
        <dbReference type="Pfam" id="PF02591"/>
    </source>
</evidence>
<dbReference type="PANTHER" id="PTHR39082">
    <property type="entry name" value="PHOSPHOLIPASE C-BETA-2-RELATED"/>
    <property type="match status" value="1"/>
</dbReference>